<dbReference type="AlphaFoldDB" id="A0A8H6RZA6"/>
<dbReference type="GO" id="GO:0016491">
    <property type="term" value="F:oxidoreductase activity"/>
    <property type="evidence" value="ECO:0007669"/>
    <property type="project" value="UniProtKB-KW"/>
</dbReference>
<evidence type="ECO:0000256" key="1">
    <source>
        <dbReference type="ARBA" id="ARBA00023002"/>
    </source>
</evidence>
<dbReference type="OrthoDB" id="2898509at2759"/>
<dbReference type="InterPro" id="IPR052228">
    <property type="entry name" value="Sec_Metab_Biosynth_Oxidored"/>
</dbReference>
<evidence type="ECO:0008006" key="4">
    <source>
        <dbReference type="Google" id="ProtNLM"/>
    </source>
</evidence>
<sequence length="344" mass="37378">MPTLELAKASNTTFRPSYVPVAIFVGGTSGIGQSMAEAFAQYVGGKAHIIIIGRNERAAEEIISRFPASTGYTHEFLPCDLRLMANVRAVCVEIRQKVDRVNFLVLTAGYASMVTVPLTAEGLDLHLAMRFYQRFVFIKELLPLLQRAKSLNQDAQAMSVLGAGRGSPSRPIELHNLGNTVTARVGRLGVAMRGLIMSSNYTDAMMGYFASRNPTIAFTHIHPGIVSTPGMRNAVDFDGILTPITWILNWVLPWFAVSPAVCAEHMLYALLPNEETAQGGIFLRNHNGDVVSYRRFDEVVELGDSDATGVLDGTSLTGYGASDQAIHAVVTHTEKVTASSFDID</sequence>
<comment type="caution">
    <text evidence="2">The sequence shown here is derived from an EMBL/GenBank/DDBJ whole genome shotgun (WGS) entry which is preliminary data.</text>
</comment>
<dbReference type="PANTHER" id="PTHR47534:SF3">
    <property type="entry name" value="ALCOHOL DEHYDROGENASE-LIKE C-TERMINAL DOMAIN-CONTAINING PROTEIN"/>
    <property type="match status" value="1"/>
</dbReference>
<gene>
    <name evidence="2" type="ORF">MIND_01348200</name>
</gene>
<protein>
    <recommendedName>
        <fullName evidence="4">NAD(P)-binding protein</fullName>
    </recommendedName>
</protein>
<dbReference type="Proteomes" id="UP000636479">
    <property type="component" value="Unassembled WGS sequence"/>
</dbReference>
<dbReference type="GeneID" id="59352435"/>
<dbReference type="RefSeq" id="XP_037213475.1">
    <property type="nucleotide sequence ID" value="XM_037369919.1"/>
</dbReference>
<dbReference type="InterPro" id="IPR036291">
    <property type="entry name" value="NAD(P)-bd_dom_sf"/>
</dbReference>
<evidence type="ECO:0000313" key="3">
    <source>
        <dbReference type="Proteomes" id="UP000636479"/>
    </source>
</evidence>
<organism evidence="2 3">
    <name type="scientific">Mycena indigotica</name>
    <dbReference type="NCBI Taxonomy" id="2126181"/>
    <lineage>
        <taxon>Eukaryota</taxon>
        <taxon>Fungi</taxon>
        <taxon>Dikarya</taxon>
        <taxon>Basidiomycota</taxon>
        <taxon>Agaricomycotina</taxon>
        <taxon>Agaricomycetes</taxon>
        <taxon>Agaricomycetidae</taxon>
        <taxon>Agaricales</taxon>
        <taxon>Marasmiineae</taxon>
        <taxon>Mycenaceae</taxon>
        <taxon>Mycena</taxon>
    </lineage>
</organism>
<dbReference type="PRINTS" id="PR00081">
    <property type="entry name" value="GDHRDH"/>
</dbReference>
<evidence type="ECO:0000313" key="2">
    <source>
        <dbReference type="EMBL" id="KAF7289746.1"/>
    </source>
</evidence>
<dbReference type="Gene3D" id="3.40.50.720">
    <property type="entry name" value="NAD(P)-binding Rossmann-like Domain"/>
    <property type="match status" value="1"/>
</dbReference>
<name>A0A8H6RZA6_9AGAR</name>
<dbReference type="EMBL" id="JACAZF010000016">
    <property type="protein sequence ID" value="KAF7289746.1"/>
    <property type="molecule type" value="Genomic_DNA"/>
</dbReference>
<accession>A0A8H6RZA6</accession>
<keyword evidence="1" id="KW-0560">Oxidoreductase</keyword>
<dbReference type="PANTHER" id="PTHR47534">
    <property type="entry name" value="YALI0E05731P"/>
    <property type="match status" value="1"/>
</dbReference>
<dbReference type="SUPFAM" id="SSF51735">
    <property type="entry name" value="NAD(P)-binding Rossmann-fold domains"/>
    <property type="match status" value="1"/>
</dbReference>
<proteinExistence type="predicted"/>
<dbReference type="InterPro" id="IPR002347">
    <property type="entry name" value="SDR_fam"/>
</dbReference>
<reference evidence="2" key="1">
    <citation type="submission" date="2020-05" db="EMBL/GenBank/DDBJ databases">
        <title>Mycena genomes resolve the evolution of fungal bioluminescence.</title>
        <authorList>
            <person name="Tsai I.J."/>
        </authorList>
    </citation>
    <scope>NUCLEOTIDE SEQUENCE</scope>
    <source>
        <strain evidence="2">171206Taipei</strain>
    </source>
</reference>
<dbReference type="Pfam" id="PF00106">
    <property type="entry name" value="adh_short"/>
    <property type="match status" value="1"/>
</dbReference>
<keyword evidence="3" id="KW-1185">Reference proteome</keyword>